<sequence>MLSYLCKLRTSGSLNKLDQKTKPHQYPESYHSIPPHSEQPIPQSVTGASTLFISTTLNIPETQVVQTTSKLKFFKTPNHRPISHRAVKMREKEIRFGGSIKVNDAEYSRYLYEAIQHYGLTEEETIQIIPFMLESTALGWFRAEIRGSISYEEFLEQFKTKTKR</sequence>
<evidence type="ECO:0000313" key="2">
    <source>
        <dbReference type="EMBL" id="KAK0174416.1"/>
    </source>
</evidence>
<proteinExistence type="predicted"/>
<reference evidence="2" key="1">
    <citation type="journal article" date="2023" name="bioRxiv">
        <title>Scaffold-level genome assemblies of two parasitoid biocontrol wasps reveal the parthenogenesis mechanism and an associated novel virus.</title>
        <authorList>
            <person name="Inwood S."/>
            <person name="Skelly J."/>
            <person name="Guhlin J."/>
            <person name="Harrop T."/>
            <person name="Goldson S."/>
            <person name="Dearden P."/>
        </authorList>
    </citation>
    <scope>NUCLEOTIDE SEQUENCE</scope>
    <source>
        <strain evidence="2">Lincoln</strain>
        <tissue evidence="2">Whole body</tissue>
    </source>
</reference>
<comment type="caution">
    <text evidence="2">The sequence shown here is derived from an EMBL/GenBank/DDBJ whole genome shotgun (WGS) entry which is preliminary data.</text>
</comment>
<gene>
    <name evidence="2" type="ORF">PV327_010185</name>
</gene>
<dbReference type="AlphaFoldDB" id="A0AA39KUT0"/>
<dbReference type="EMBL" id="JAQQBR010000006">
    <property type="protein sequence ID" value="KAK0174416.1"/>
    <property type="molecule type" value="Genomic_DNA"/>
</dbReference>
<name>A0AA39KUT0_MICHY</name>
<evidence type="ECO:0000313" key="3">
    <source>
        <dbReference type="Proteomes" id="UP001168972"/>
    </source>
</evidence>
<feature type="region of interest" description="Disordered" evidence="1">
    <location>
        <begin position="17"/>
        <end position="41"/>
    </location>
</feature>
<organism evidence="2 3">
    <name type="scientific">Microctonus hyperodae</name>
    <name type="common">Parasitoid wasp</name>
    <dbReference type="NCBI Taxonomy" id="165561"/>
    <lineage>
        <taxon>Eukaryota</taxon>
        <taxon>Metazoa</taxon>
        <taxon>Ecdysozoa</taxon>
        <taxon>Arthropoda</taxon>
        <taxon>Hexapoda</taxon>
        <taxon>Insecta</taxon>
        <taxon>Pterygota</taxon>
        <taxon>Neoptera</taxon>
        <taxon>Endopterygota</taxon>
        <taxon>Hymenoptera</taxon>
        <taxon>Apocrita</taxon>
        <taxon>Ichneumonoidea</taxon>
        <taxon>Braconidae</taxon>
        <taxon>Euphorinae</taxon>
        <taxon>Microctonus</taxon>
    </lineage>
</organism>
<reference evidence="2" key="2">
    <citation type="submission" date="2023-03" db="EMBL/GenBank/DDBJ databases">
        <authorList>
            <person name="Inwood S.N."/>
            <person name="Skelly J.G."/>
            <person name="Guhlin J."/>
            <person name="Harrop T.W.R."/>
            <person name="Goldson S.G."/>
            <person name="Dearden P.K."/>
        </authorList>
    </citation>
    <scope>NUCLEOTIDE SEQUENCE</scope>
    <source>
        <strain evidence="2">Lincoln</strain>
        <tissue evidence="2">Whole body</tissue>
    </source>
</reference>
<dbReference type="Proteomes" id="UP001168972">
    <property type="component" value="Unassembled WGS sequence"/>
</dbReference>
<accession>A0AA39KUT0</accession>
<protein>
    <submittedName>
        <fullName evidence="2">Uncharacterized protein</fullName>
    </submittedName>
</protein>
<evidence type="ECO:0000256" key="1">
    <source>
        <dbReference type="SAM" id="MobiDB-lite"/>
    </source>
</evidence>
<keyword evidence="3" id="KW-1185">Reference proteome</keyword>